<reference evidence="1 2" key="4">
    <citation type="journal article" date="1996" name="Virus Res.">
        <title>Analysis of the nucleotide sequence of 23.8 kbp from the left terminus of the genome of variola major virus strain India-1967.</title>
        <authorList>
            <person name="Shchelkunov S.N."/>
            <person name="Totmenin A.V."/>
            <person name="Sandakhchiev L.S."/>
        </authorList>
    </citation>
    <scope>NUCLEOTIDE SEQUENCE [LARGE SCALE GENOMIC DNA]</scope>
    <source>
        <strain evidence="2">Isolate Human/India/Ind3/1967</strain>
    </source>
</reference>
<dbReference type="Proteomes" id="UP000002060">
    <property type="component" value="Segment"/>
</dbReference>
<accession>Q89191</accession>
<dbReference type="RefSeq" id="NP_042228.1">
    <property type="nucleotide sequence ID" value="NC_001611.1"/>
</dbReference>
<organism evidence="2">
    <name type="scientific">Variola virus (isolate Human/India/Ind3/1967)</name>
    <name type="common">VARV</name>
    <name type="synonym">Smallpox virus</name>
    <dbReference type="NCBI Taxonomy" id="587200"/>
    <lineage>
        <taxon>Viruses</taxon>
        <taxon>Varidnaviria</taxon>
        <taxon>Bamfordvirae</taxon>
        <taxon>Nucleocytoviricota</taxon>
        <taxon>Pokkesviricetes</taxon>
        <taxon>Chitovirales</taxon>
        <taxon>Poxviridae</taxon>
        <taxon>Chordopoxvirinae</taxon>
        <taxon>Orthopoxvirus</taxon>
        <taxon>Orthopoxvirus variola</taxon>
        <taxon>Variola virus</taxon>
    </lineage>
</organism>
<protein>
    <submittedName>
        <fullName evidence="1">B16L protein</fullName>
    </submittedName>
</protein>
<proteinExistence type="predicted"/>
<name>Q89191_VAR67</name>
<evidence type="ECO:0000313" key="1">
    <source>
        <dbReference type="EMBL" id="CAA49125.1"/>
    </source>
</evidence>
<sequence length="86" mass="10273">MLYSHIYIYIYIYILKHMCNNQHHFSNIFYGNNSRCPLFKSLISKALMSAPYNICVYVTSNKCITGSHFTSRSLIYYLWILNKIYI</sequence>
<reference evidence="1 2" key="3">
    <citation type="journal article" date="1995" name="Virus Genes">
        <title>Two types of deletions in orthopoxvirus genomes.</title>
        <authorList>
            <person name="Shchelkunov S.N."/>
            <person name="Totmenin A.V."/>
        </authorList>
    </citation>
    <scope>NUCLEOTIDE SEQUENCE [LARGE SCALE GENOMIC DNA]</scope>
    <source>
        <strain evidence="2">Isolate Human/India/Ind3/1967</strain>
    </source>
</reference>
<reference evidence="1 2" key="2">
    <citation type="journal article" date="1994" name="Virus Res.">
        <title>Analysis of the nucleotide sequence of 53 kbp from the right terminus of the genome of variola major virus strain India-1967.</title>
        <authorList>
            <person name="Shchelkunov S.N."/>
            <person name="Blinov V.M."/>
            <person name="Resenchuk S.M."/>
            <person name="Totmenin A.V."/>
            <person name="Olenina L.V."/>
            <person name="Chirikova G.B."/>
            <person name="Sandakhchiev L.S."/>
        </authorList>
    </citation>
    <scope>NUCLEOTIDE SEQUENCE [LARGE SCALE GENOMIC DNA]</scope>
    <source>
        <strain evidence="2">Isolate Human/India/Ind3/1967</strain>
    </source>
</reference>
<dbReference type="PIR" id="G36856">
    <property type="entry name" value="G36856"/>
</dbReference>
<keyword evidence="2" id="KW-1185">Reference proteome</keyword>
<dbReference type="KEGG" id="vg:1486546"/>
<evidence type="ECO:0000313" key="2">
    <source>
        <dbReference type="Proteomes" id="UP000002060"/>
    </source>
</evidence>
<dbReference type="GeneID" id="1486546"/>
<dbReference type="EMBL" id="X69198">
    <property type="protein sequence ID" value="CAA49125.1"/>
    <property type="molecule type" value="Genomic_DNA"/>
</dbReference>
<reference evidence="1 2" key="1">
    <citation type="journal article" date="1993" name="FEBS Lett.">
        <title>Genes of variola and vaccinia viruses necessary to overcome the host protective mechanisms.</title>
        <authorList>
            <person name="Shchelkunov S.N."/>
            <person name="Blinov V.M."/>
            <person name="Sandakhchiev L.S."/>
        </authorList>
    </citation>
    <scope>NUCLEOTIDE SEQUENCE [LARGE SCALE GENOMIC DNA]</scope>
    <source>
        <strain evidence="2">Isolate Human/India/Ind3/1967</strain>
    </source>
</reference>
<gene>
    <name evidence="1" type="primary">B16L</name>
</gene>
<organismHost>
    <name type="scientific">Homo sapiens</name>
    <name type="common">Human</name>
    <dbReference type="NCBI Taxonomy" id="9606"/>
</organismHost>